<sequence length="60" mass="6601">MPVRKTSKNPPIKLPPSVSNGSLAIFYMFSHHSSINYMFNGDPSLSQVNDAPRSIVHSSL</sequence>
<name>A0A822V580_AGRTU</name>
<dbReference type="AlphaFoldDB" id="A0A822V580"/>
<evidence type="ECO:0000313" key="1">
    <source>
        <dbReference type="EMBL" id="CVI20225.1"/>
    </source>
</evidence>
<gene>
    <name evidence="1" type="ORF">AGR4A_Lc10001</name>
</gene>
<reference evidence="1 2" key="1">
    <citation type="submission" date="2016-01" db="EMBL/GenBank/DDBJ databases">
        <authorList>
            <person name="Regsiter A."/>
            <person name="william w."/>
        </authorList>
    </citation>
    <scope>NUCLEOTIDE SEQUENCE [LARGE SCALE GENOMIC DNA]</scope>
    <source>
        <strain evidence="1 2">B6</strain>
    </source>
</reference>
<dbReference type="EMBL" id="FCNL01000027">
    <property type="protein sequence ID" value="CVI20225.1"/>
    <property type="molecule type" value="Genomic_DNA"/>
</dbReference>
<protein>
    <submittedName>
        <fullName evidence="1">Uncharacterized protein</fullName>
    </submittedName>
</protein>
<comment type="caution">
    <text evidence="1">The sequence shown here is derived from an EMBL/GenBank/DDBJ whole genome shotgun (WGS) entry which is preliminary data.</text>
</comment>
<organism evidence="1 2">
    <name type="scientific">Agrobacterium tumefaciens str. B6</name>
    <dbReference type="NCBI Taxonomy" id="1183423"/>
    <lineage>
        <taxon>Bacteria</taxon>
        <taxon>Pseudomonadati</taxon>
        <taxon>Pseudomonadota</taxon>
        <taxon>Alphaproteobacteria</taxon>
        <taxon>Hyphomicrobiales</taxon>
        <taxon>Rhizobiaceae</taxon>
        <taxon>Rhizobium/Agrobacterium group</taxon>
        <taxon>Agrobacterium</taxon>
        <taxon>Agrobacterium tumefaciens complex</taxon>
    </lineage>
</organism>
<accession>A0A822V580</accession>
<evidence type="ECO:0000313" key="2">
    <source>
        <dbReference type="Proteomes" id="UP000192074"/>
    </source>
</evidence>
<dbReference type="Proteomes" id="UP000192074">
    <property type="component" value="Unassembled WGS sequence"/>
</dbReference>
<proteinExistence type="predicted"/>